<evidence type="ECO:0000256" key="8">
    <source>
        <dbReference type="ARBA" id="ARBA00022857"/>
    </source>
</evidence>
<protein>
    <recommendedName>
        <fullName evidence="5 13">Homoserine dehydrogenase</fullName>
        <ecNumber evidence="4 13">1.1.1.3</ecNumber>
    </recommendedName>
</protein>
<dbReference type="PROSITE" id="PS51671">
    <property type="entry name" value="ACT"/>
    <property type="match status" value="1"/>
</dbReference>
<dbReference type="Gene3D" id="3.30.70.260">
    <property type="match status" value="1"/>
</dbReference>
<dbReference type="InterPro" id="IPR002912">
    <property type="entry name" value="ACT_dom"/>
</dbReference>
<dbReference type="Gene3D" id="3.40.50.720">
    <property type="entry name" value="NAD(P)-binding Rossmann-like Domain"/>
    <property type="match status" value="1"/>
</dbReference>
<dbReference type="InterPro" id="IPR036291">
    <property type="entry name" value="NAD(P)-bd_dom_sf"/>
</dbReference>
<dbReference type="Pfam" id="PF03447">
    <property type="entry name" value="NAD_binding_3"/>
    <property type="match status" value="1"/>
</dbReference>
<keyword evidence="17" id="KW-1185">Reference proteome</keyword>
<reference evidence="16 17" key="1">
    <citation type="submission" date="2019-08" db="EMBL/GenBank/DDBJ databases">
        <title>Deep-cultivation of Planctomycetes and their phenomic and genomic characterization uncovers novel biology.</title>
        <authorList>
            <person name="Wiegand S."/>
            <person name="Jogler M."/>
            <person name="Boedeker C."/>
            <person name="Pinto D."/>
            <person name="Vollmers J."/>
            <person name="Rivas-Marin E."/>
            <person name="Kohn T."/>
            <person name="Peeters S.H."/>
            <person name="Heuer A."/>
            <person name="Rast P."/>
            <person name="Oberbeckmann S."/>
            <person name="Bunk B."/>
            <person name="Jeske O."/>
            <person name="Meyerdierks A."/>
            <person name="Storesund J.E."/>
            <person name="Kallscheuer N."/>
            <person name="Luecker S."/>
            <person name="Lage O.M."/>
            <person name="Pohl T."/>
            <person name="Merkel B.J."/>
            <person name="Hornburger P."/>
            <person name="Mueller R.-W."/>
            <person name="Bruemmer F."/>
            <person name="Labrenz M."/>
            <person name="Spormann A.M."/>
            <person name="Op den Camp H."/>
            <person name="Overmann J."/>
            <person name="Amann R."/>
            <person name="Jetten M.S.M."/>
            <person name="Mascher T."/>
            <person name="Medema M.H."/>
            <person name="Devos D.P."/>
            <person name="Kaster A.-K."/>
            <person name="Ovreas L."/>
            <person name="Rohde M."/>
            <person name="Galperin M.Y."/>
            <person name="Jogler C."/>
        </authorList>
    </citation>
    <scope>NUCLEOTIDE SEQUENCE [LARGE SCALE GENOMIC DNA]</scope>
    <source>
        <strain evidence="16 17">OJF2</strain>
    </source>
</reference>
<evidence type="ECO:0000256" key="2">
    <source>
        <dbReference type="ARBA" id="ARBA00005062"/>
    </source>
</evidence>
<organism evidence="16 17">
    <name type="scientific">Aquisphaera giovannonii</name>
    <dbReference type="NCBI Taxonomy" id="406548"/>
    <lineage>
        <taxon>Bacteria</taxon>
        <taxon>Pseudomonadati</taxon>
        <taxon>Planctomycetota</taxon>
        <taxon>Planctomycetia</taxon>
        <taxon>Isosphaerales</taxon>
        <taxon>Isosphaeraceae</taxon>
        <taxon>Aquisphaera</taxon>
    </lineage>
</organism>
<dbReference type="GO" id="GO:0009086">
    <property type="term" value="P:methionine biosynthetic process"/>
    <property type="evidence" value="ECO:0007669"/>
    <property type="project" value="UniProtKB-KW"/>
</dbReference>
<dbReference type="CDD" id="cd04881">
    <property type="entry name" value="ACT_HSDH-Hom"/>
    <property type="match status" value="1"/>
</dbReference>
<evidence type="ECO:0000256" key="11">
    <source>
        <dbReference type="PIRSR" id="PIRSR000098-1"/>
    </source>
</evidence>
<comment type="pathway">
    <text evidence="1 13">Amino-acid biosynthesis; L-threonine biosynthesis; L-threonine from L-aspartate: step 3/5.</text>
</comment>
<evidence type="ECO:0000256" key="14">
    <source>
        <dbReference type="RuleBase" id="RU004171"/>
    </source>
</evidence>
<evidence type="ECO:0000256" key="12">
    <source>
        <dbReference type="PIRSR" id="PIRSR000098-2"/>
    </source>
</evidence>
<dbReference type="PROSITE" id="PS01042">
    <property type="entry name" value="HOMOSER_DHGENASE"/>
    <property type="match status" value="1"/>
</dbReference>
<feature type="binding site" evidence="12">
    <location>
        <position position="195"/>
    </location>
    <ligand>
        <name>L-homoserine</name>
        <dbReference type="ChEBI" id="CHEBI:57476"/>
    </ligand>
</feature>
<evidence type="ECO:0000313" key="17">
    <source>
        <dbReference type="Proteomes" id="UP000324233"/>
    </source>
</evidence>
<sequence length="439" mass="46608">MPARDMEDVTVGLVGLGTVGTGVAKLLTEHADRIARRAGKRVRWKWAAVRDPRKARDVSLDGVRVTTDPMEVARDPEVSILVETMGGIDQAAEVVLAALDSGKHVVTANKAMLAERGREVFDRARRAHRAVAFEASVGGGIPIVQAIGVSLAANQVQGLAAILNGTCNFILTKMTMEGLPYAEALAQAQSLGYAEADPTLDVDGTDTAHKLVVLAQLAFGANVVTSDIRRRGIDRLDLADLTYAGELGYAVKLLAVARLSEEGLDLRVAPTLVKKGTPLAEVRGPYNAVRVVGDAVGDVFFYGRGAGMMATASAVVGDLIDVVTGRALITSRVLNPWGDADHPVARTPSNRLRRRYYLRFHIADRPGVIAALTQVLGAHGISIASVIQHDSGDDAPADSPVPLVIMTHLAVEFEVEAALKEIDRLDVSHAPSVLLAVED</sequence>
<comment type="pathway">
    <text evidence="2 13">Amino-acid biosynthesis; L-methionine biosynthesis via de novo pathway; L-homoserine from L-aspartate: step 3/3.</text>
</comment>
<dbReference type="InterPro" id="IPR045865">
    <property type="entry name" value="ACT-like_dom_sf"/>
</dbReference>
<dbReference type="SUPFAM" id="SSF55347">
    <property type="entry name" value="Glyceraldehyde-3-phosphate dehydrogenase-like, C-terminal domain"/>
    <property type="match status" value="1"/>
</dbReference>
<dbReference type="UniPathway" id="UPA00051">
    <property type="reaction ID" value="UER00465"/>
</dbReference>
<comment type="catalytic activity">
    <reaction evidence="13">
        <text>L-homoserine + NADP(+) = L-aspartate 4-semialdehyde + NADPH + H(+)</text>
        <dbReference type="Rhea" id="RHEA:15761"/>
        <dbReference type="ChEBI" id="CHEBI:15378"/>
        <dbReference type="ChEBI" id="CHEBI:57476"/>
        <dbReference type="ChEBI" id="CHEBI:57783"/>
        <dbReference type="ChEBI" id="CHEBI:58349"/>
        <dbReference type="ChEBI" id="CHEBI:537519"/>
        <dbReference type="EC" id="1.1.1.3"/>
    </reaction>
</comment>
<evidence type="ECO:0000256" key="9">
    <source>
        <dbReference type="ARBA" id="ARBA00023002"/>
    </source>
</evidence>
<evidence type="ECO:0000256" key="6">
    <source>
        <dbReference type="ARBA" id="ARBA00022605"/>
    </source>
</evidence>
<dbReference type="Proteomes" id="UP000324233">
    <property type="component" value="Chromosome"/>
</dbReference>
<evidence type="ECO:0000256" key="1">
    <source>
        <dbReference type="ARBA" id="ARBA00005056"/>
    </source>
</evidence>
<dbReference type="SUPFAM" id="SSF51735">
    <property type="entry name" value="NAD(P)-binding Rossmann-fold domains"/>
    <property type="match status" value="1"/>
</dbReference>
<accession>A0A5B9VY77</accession>
<dbReference type="PIRSF" id="PIRSF000098">
    <property type="entry name" value="Homoser_dehydrog"/>
    <property type="match status" value="1"/>
</dbReference>
<dbReference type="GO" id="GO:0004412">
    <property type="term" value="F:homoserine dehydrogenase activity"/>
    <property type="evidence" value="ECO:0007669"/>
    <property type="project" value="UniProtKB-EC"/>
</dbReference>
<dbReference type="InterPro" id="IPR019811">
    <property type="entry name" value="HDH_CS"/>
</dbReference>
<dbReference type="EMBL" id="CP042997">
    <property type="protein sequence ID" value="QEH33293.1"/>
    <property type="molecule type" value="Genomic_DNA"/>
</dbReference>
<dbReference type="EC" id="1.1.1.3" evidence="4 13"/>
<keyword evidence="9 13" id="KW-0560">Oxidoreductase</keyword>
<proteinExistence type="inferred from homology"/>
<dbReference type="Pfam" id="PF01842">
    <property type="entry name" value="ACT"/>
    <property type="match status" value="1"/>
</dbReference>
<comment type="similarity">
    <text evidence="3 14">Belongs to the homoserine dehydrogenase family.</text>
</comment>
<keyword evidence="8 12" id="KW-0521">NADP</keyword>
<keyword evidence="7 13" id="KW-0791">Threonine biosynthesis</keyword>
<evidence type="ECO:0000256" key="5">
    <source>
        <dbReference type="ARBA" id="ARBA00013376"/>
    </source>
</evidence>
<keyword evidence="6 13" id="KW-0028">Amino-acid biosynthesis</keyword>
<dbReference type="InterPro" id="IPR016204">
    <property type="entry name" value="HDH"/>
</dbReference>
<dbReference type="UniPathway" id="UPA00050">
    <property type="reaction ID" value="UER00063"/>
</dbReference>
<dbReference type="GO" id="GO:0009088">
    <property type="term" value="P:threonine biosynthetic process"/>
    <property type="evidence" value="ECO:0007669"/>
    <property type="project" value="UniProtKB-UniPathway"/>
</dbReference>
<evidence type="ECO:0000256" key="13">
    <source>
        <dbReference type="RuleBase" id="RU000579"/>
    </source>
</evidence>
<dbReference type="PANTHER" id="PTHR43331">
    <property type="entry name" value="HOMOSERINE DEHYDROGENASE"/>
    <property type="match status" value="1"/>
</dbReference>
<dbReference type="Gene3D" id="3.30.360.10">
    <property type="entry name" value="Dihydrodipicolinate Reductase, domain 2"/>
    <property type="match status" value="1"/>
</dbReference>
<dbReference type="InterPro" id="IPR005106">
    <property type="entry name" value="Asp/hSer_DH_NAD-bd"/>
</dbReference>
<dbReference type="KEGG" id="agv:OJF2_17940"/>
<dbReference type="AlphaFoldDB" id="A0A5B9VY77"/>
<evidence type="ECO:0000256" key="3">
    <source>
        <dbReference type="ARBA" id="ARBA00006753"/>
    </source>
</evidence>
<dbReference type="InterPro" id="IPR001342">
    <property type="entry name" value="HDH_cat"/>
</dbReference>
<feature type="binding site" evidence="12">
    <location>
        <position position="110"/>
    </location>
    <ligand>
        <name>NADPH</name>
        <dbReference type="ChEBI" id="CHEBI:57783"/>
    </ligand>
</feature>
<evidence type="ECO:0000256" key="4">
    <source>
        <dbReference type="ARBA" id="ARBA00013213"/>
    </source>
</evidence>
<evidence type="ECO:0000259" key="15">
    <source>
        <dbReference type="PROSITE" id="PS51671"/>
    </source>
</evidence>
<dbReference type="Pfam" id="PF00742">
    <property type="entry name" value="Homoserine_dh"/>
    <property type="match status" value="1"/>
</dbReference>
<keyword evidence="10 13" id="KW-0486">Methionine biosynthesis</keyword>
<evidence type="ECO:0000256" key="10">
    <source>
        <dbReference type="ARBA" id="ARBA00023167"/>
    </source>
</evidence>
<feature type="active site" description="Proton donor" evidence="11">
    <location>
        <position position="210"/>
    </location>
</feature>
<gene>
    <name evidence="16" type="primary">hom</name>
    <name evidence="16" type="ORF">OJF2_17940</name>
</gene>
<feature type="domain" description="ACT" evidence="15">
    <location>
        <begin position="357"/>
        <end position="439"/>
    </location>
</feature>
<evidence type="ECO:0000313" key="16">
    <source>
        <dbReference type="EMBL" id="QEH33293.1"/>
    </source>
</evidence>
<dbReference type="SUPFAM" id="SSF55021">
    <property type="entry name" value="ACT-like"/>
    <property type="match status" value="1"/>
</dbReference>
<evidence type="ECO:0000256" key="7">
    <source>
        <dbReference type="ARBA" id="ARBA00022697"/>
    </source>
</evidence>
<name>A0A5B9VY77_9BACT</name>
<feature type="binding site" evidence="12">
    <location>
        <begin position="14"/>
        <end position="21"/>
    </location>
    <ligand>
        <name>NADP(+)</name>
        <dbReference type="ChEBI" id="CHEBI:58349"/>
    </ligand>
</feature>
<dbReference type="NCBIfam" id="NF004976">
    <property type="entry name" value="PRK06349.1"/>
    <property type="match status" value="1"/>
</dbReference>
<dbReference type="GO" id="GO:0050661">
    <property type="term" value="F:NADP binding"/>
    <property type="evidence" value="ECO:0007669"/>
    <property type="project" value="InterPro"/>
</dbReference>
<dbReference type="FunFam" id="3.30.360.10:FF:000005">
    <property type="entry name" value="Homoserine dehydrogenase"/>
    <property type="match status" value="1"/>
</dbReference>
<dbReference type="PANTHER" id="PTHR43331:SF1">
    <property type="entry name" value="HOMOSERINE DEHYDROGENASE"/>
    <property type="match status" value="1"/>
</dbReference>